<dbReference type="AlphaFoldDB" id="A0A0A9GMH3"/>
<feature type="transmembrane region" description="Helical" evidence="1">
    <location>
        <begin position="20"/>
        <end position="38"/>
    </location>
</feature>
<proteinExistence type="predicted"/>
<sequence>MHVRRTTNQHTILFTRLDGLLSGILLMFLFCSLLKDSIFRQARKMTKKTIF</sequence>
<organism evidence="2">
    <name type="scientific">Arundo donax</name>
    <name type="common">Giant reed</name>
    <name type="synonym">Donax arundinaceus</name>
    <dbReference type="NCBI Taxonomy" id="35708"/>
    <lineage>
        <taxon>Eukaryota</taxon>
        <taxon>Viridiplantae</taxon>
        <taxon>Streptophyta</taxon>
        <taxon>Embryophyta</taxon>
        <taxon>Tracheophyta</taxon>
        <taxon>Spermatophyta</taxon>
        <taxon>Magnoliopsida</taxon>
        <taxon>Liliopsida</taxon>
        <taxon>Poales</taxon>
        <taxon>Poaceae</taxon>
        <taxon>PACMAD clade</taxon>
        <taxon>Arundinoideae</taxon>
        <taxon>Arundineae</taxon>
        <taxon>Arundo</taxon>
    </lineage>
</organism>
<dbReference type="EMBL" id="GBRH01176008">
    <property type="protein sequence ID" value="JAE21888.1"/>
    <property type="molecule type" value="Transcribed_RNA"/>
</dbReference>
<name>A0A0A9GMH3_ARUDO</name>
<reference evidence="2" key="1">
    <citation type="submission" date="2014-09" db="EMBL/GenBank/DDBJ databases">
        <authorList>
            <person name="Magalhaes I.L.F."/>
            <person name="Oliveira U."/>
            <person name="Santos F.R."/>
            <person name="Vidigal T.H.D.A."/>
            <person name="Brescovit A.D."/>
            <person name="Santos A.J."/>
        </authorList>
    </citation>
    <scope>NUCLEOTIDE SEQUENCE</scope>
    <source>
        <tissue evidence="2">Shoot tissue taken approximately 20 cm above the soil surface</tissue>
    </source>
</reference>
<reference evidence="2" key="2">
    <citation type="journal article" date="2015" name="Data Brief">
        <title>Shoot transcriptome of the giant reed, Arundo donax.</title>
        <authorList>
            <person name="Barrero R.A."/>
            <person name="Guerrero F.D."/>
            <person name="Moolhuijzen P."/>
            <person name="Goolsby J.A."/>
            <person name="Tidwell J."/>
            <person name="Bellgard S.E."/>
            <person name="Bellgard M.I."/>
        </authorList>
    </citation>
    <scope>NUCLEOTIDE SEQUENCE</scope>
    <source>
        <tissue evidence="2">Shoot tissue taken approximately 20 cm above the soil surface</tissue>
    </source>
</reference>
<keyword evidence="1" id="KW-1133">Transmembrane helix</keyword>
<evidence type="ECO:0000256" key="1">
    <source>
        <dbReference type="SAM" id="Phobius"/>
    </source>
</evidence>
<protein>
    <submittedName>
        <fullName evidence="2">Uncharacterized protein</fullName>
    </submittedName>
</protein>
<keyword evidence="1" id="KW-0472">Membrane</keyword>
<evidence type="ECO:0000313" key="2">
    <source>
        <dbReference type="EMBL" id="JAE21888.1"/>
    </source>
</evidence>
<keyword evidence="1" id="KW-0812">Transmembrane</keyword>
<accession>A0A0A9GMH3</accession>